<feature type="domain" description="AB hydrolase-1" evidence="1">
    <location>
        <begin position="47"/>
        <end position="233"/>
    </location>
</feature>
<organism evidence="2">
    <name type="scientific">Fulvimarina pelagi</name>
    <dbReference type="NCBI Taxonomy" id="217511"/>
    <lineage>
        <taxon>Bacteria</taxon>
        <taxon>Pseudomonadati</taxon>
        <taxon>Pseudomonadota</taxon>
        <taxon>Alphaproteobacteria</taxon>
        <taxon>Hyphomicrobiales</taxon>
        <taxon>Aurantimonadaceae</taxon>
        <taxon>Fulvimarina</taxon>
    </lineage>
</organism>
<protein>
    <recommendedName>
        <fullName evidence="1">AB hydrolase-1 domain-containing protein</fullName>
    </recommendedName>
</protein>
<dbReference type="PANTHER" id="PTHR11614">
    <property type="entry name" value="PHOSPHOLIPASE-RELATED"/>
    <property type="match status" value="1"/>
</dbReference>
<dbReference type="SUPFAM" id="SSF53474">
    <property type="entry name" value="alpha/beta-Hydrolases"/>
    <property type="match status" value="1"/>
</dbReference>
<evidence type="ECO:0000259" key="1">
    <source>
        <dbReference type="Pfam" id="PF12697"/>
    </source>
</evidence>
<dbReference type="Pfam" id="PF12697">
    <property type="entry name" value="Abhydrolase_6"/>
    <property type="match status" value="1"/>
</dbReference>
<dbReference type="OrthoDB" id="9789573at2"/>
<reference evidence="2" key="1">
    <citation type="journal article" date="2015" name="Proc. Natl. Acad. Sci. U.S.A.">
        <title>Bacterial clade with the ribosomal RNA operon on a small plasmid rather than the chromosome.</title>
        <authorList>
            <person name="Anda M."/>
            <person name="Ohtsubo Y."/>
            <person name="Okubo T."/>
            <person name="Sugawara M."/>
            <person name="Nagata Y."/>
            <person name="Tsuda M."/>
            <person name="Minamisawa K."/>
            <person name="Mitsui H."/>
        </authorList>
    </citation>
    <scope>NUCLEOTIDE SEQUENCE</scope>
    <source>
        <strain evidence="2">DSM 15513</strain>
    </source>
</reference>
<dbReference type="InterPro" id="IPR051044">
    <property type="entry name" value="MAG_DAG_Lipase"/>
</dbReference>
<dbReference type="RefSeq" id="WP_007065787.1">
    <property type="nucleotide sequence ID" value="NZ_BBWO01000005.1"/>
</dbReference>
<dbReference type="Gene3D" id="3.40.50.1820">
    <property type="entry name" value="alpha/beta hydrolase"/>
    <property type="match status" value="1"/>
</dbReference>
<name>A0A0P0ZA53_9HYPH</name>
<dbReference type="InterPro" id="IPR000073">
    <property type="entry name" value="AB_hydrolase_1"/>
</dbReference>
<evidence type="ECO:0000313" key="2">
    <source>
        <dbReference type="EMBL" id="BAT31243.1"/>
    </source>
</evidence>
<sequence length="252" mass="27050">MTESRAVEFTGSNGTRISGRLEVPDGDPVAYALFCSCFTCGKDFLASVKVSRALAGASIATLRFDFAGIGQSEGDFEHTNFSTDLADTIAAAEFLREHYAAPKLIVGHSLGGAVAIAAANEIDECAAVATIAAPYDAWHVTRNFDEALDAIRKDGRAEVELGGRTFTIAEKFVDDLKDQPQPKRIDALDAALLVMHSPTDDVVGIENARMIHDRAEHSKSFVSLEGATHYLTEGVDAEYAASIIAAWASRYF</sequence>
<dbReference type="InterPro" id="IPR029058">
    <property type="entry name" value="AB_hydrolase_fold"/>
</dbReference>
<dbReference type="AlphaFoldDB" id="A0A0P0ZA53"/>
<accession>A0A0P0ZA53</accession>
<dbReference type="EMBL" id="LC066397">
    <property type="protein sequence ID" value="BAT31243.1"/>
    <property type="molecule type" value="Genomic_DNA"/>
</dbReference>
<proteinExistence type="predicted"/>